<accession>A0A2S9YGT8</accession>
<proteinExistence type="predicted"/>
<dbReference type="InterPro" id="IPR026337">
    <property type="entry name" value="AKG_HExxH"/>
</dbReference>
<feature type="compositionally biased region" description="Basic and acidic residues" evidence="1">
    <location>
        <begin position="289"/>
        <end position="298"/>
    </location>
</feature>
<sequence>MVGFLADVVRAEEIVGRGEAGAGEGELWTALGDLGFGAGQGQALHRATRVHDHFIVDFDSPYRDARLVESNFRPSFGEGVPFSPEQRARVEARIVAAADGLRALSPAAYGLSAAMIRTLMPRIDDRNPTFKGSSNRGMVGRVNLFNPQLDGINHAVIASSLVHEAIHILLYLFEQDAPLVVDERRAHELRITSPWSGKRVHLLALVHATFVWYGLLHLWRLAGVERYFPRREIDYYRGFCARGLRDGRLSAALAEHAALVRPDVLDALREMEATAPTDEVEVEVEVEVDDPRRSAGPR</sequence>
<keyword evidence="3" id="KW-1185">Reference proteome</keyword>
<gene>
    <name evidence="2" type="ORF">ENSA5_08640</name>
</gene>
<dbReference type="AlphaFoldDB" id="A0A2S9YGT8"/>
<comment type="caution">
    <text evidence="2">The sequence shown here is derived from an EMBL/GenBank/DDBJ whole genome shotgun (WGS) entry which is preliminary data.</text>
</comment>
<protein>
    <recommendedName>
        <fullName evidence="4">HEXXH motif domain-containing protein</fullName>
    </recommendedName>
</protein>
<evidence type="ECO:0000256" key="1">
    <source>
        <dbReference type="SAM" id="MobiDB-lite"/>
    </source>
</evidence>
<name>A0A2S9YGT8_9BACT</name>
<dbReference type="NCBIfam" id="TIGR04267">
    <property type="entry name" value="mod_HExxH"/>
    <property type="match status" value="1"/>
</dbReference>
<dbReference type="EMBL" id="PVNK01000045">
    <property type="protein sequence ID" value="PRQ04333.1"/>
    <property type="molecule type" value="Genomic_DNA"/>
</dbReference>
<evidence type="ECO:0000313" key="3">
    <source>
        <dbReference type="Proteomes" id="UP000237968"/>
    </source>
</evidence>
<organism evidence="2 3">
    <name type="scientific">Enhygromyxa salina</name>
    <dbReference type="NCBI Taxonomy" id="215803"/>
    <lineage>
        <taxon>Bacteria</taxon>
        <taxon>Pseudomonadati</taxon>
        <taxon>Myxococcota</taxon>
        <taxon>Polyangia</taxon>
        <taxon>Nannocystales</taxon>
        <taxon>Nannocystaceae</taxon>
        <taxon>Enhygromyxa</taxon>
    </lineage>
</organism>
<evidence type="ECO:0008006" key="4">
    <source>
        <dbReference type="Google" id="ProtNLM"/>
    </source>
</evidence>
<feature type="compositionally biased region" description="Acidic residues" evidence="1">
    <location>
        <begin position="278"/>
        <end position="288"/>
    </location>
</feature>
<evidence type="ECO:0000313" key="2">
    <source>
        <dbReference type="EMBL" id="PRQ04333.1"/>
    </source>
</evidence>
<reference evidence="2 3" key="1">
    <citation type="submission" date="2018-03" db="EMBL/GenBank/DDBJ databases">
        <title>Draft Genome Sequences of the Obligatory Marine Myxobacteria Enhygromyxa salina SWB005.</title>
        <authorList>
            <person name="Poehlein A."/>
            <person name="Moghaddam J.A."/>
            <person name="Harms H."/>
            <person name="Alanjari M."/>
            <person name="Koenig G.M."/>
            <person name="Daniel R."/>
            <person name="Schaeberle T.F."/>
        </authorList>
    </citation>
    <scope>NUCLEOTIDE SEQUENCE [LARGE SCALE GENOMIC DNA]</scope>
    <source>
        <strain evidence="2 3">SWB005</strain>
    </source>
</reference>
<feature type="region of interest" description="Disordered" evidence="1">
    <location>
        <begin position="275"/>
        <end position="298"/>
    </location>
</feature>
<dbReference type="Proteomes" id="UP000237968">
    <property type="component" value="Unassembled WGS sequence"/>
</dbReference>
<dbReference type="OrthoDB" id="6970119at2"/>